<accession>A0A8H2XBY0</accession>
<evidence type="ECO:0000313" key="2">
    <source>
        <dbReference type="EMBL" id="CAE6421269.1"/>
    </source>
</evidence>
<organism evidence="2 3">
    <name type="scientific">Rhizoctonia solani</name>
    <dbReference type="NCBI Taxonomy" id="456999"/>
    <lineage>
        <taxon>Eukaryota</taxon>
        <taxon>Fungi</taxon>
        <taxon>Dikarya</taxon>
        <taxon>Basidiomycota</taxon>
        <taxon>Agaricomycotina</taxon>
        <taxon>Agaricomycetes</taxon>
        <taxon>Cantharellales</taxon>
        <taxon>Ceratobasidiaceae</taxon>
        <taxon>Rhizoctonia</taxon>
    </lineage>
</organism>
<dbReference type="Proteomes" id="UP000663831">
    <property type="component" value="Unassembled WGS sequence"/>
</dbReference>
<gene>
    <name evidence="2" type="ORF">RDB_LOCUS32754</name>
</gene>
<dbReference type="AlphaFoldDB" id="A0A8H2XBY0"/>
<comment type="caution">
    <text evidence="2">The sequence shown here is derived from an EMBL/GenBank/DDBJ whole genome shotgun (WGS) entry which is preliminary data.</text>
</comment>
<dbReference type="EMBL" id="CAJMWV010000940">
    <property type="protein sequence ID" value="CAE6421269.1"/>
    <property type="molecule type" value="Genomic_DNA"/>
</dbReference>
<name>A0A8H2XBY0_9AGAM</name>
<evidence type="ECO:0000256" key="1">
    <source>
        <dbReference type="SAM" id="MobiDB-lite"/>
    </source>
</evidence>
<protein>
    <submittedName>
        <fullName evidence="2">Uncharacterized protein</fullName>
    </submittedName>
</protein>
<sequence>MSVLNVSPRVFEATVDIYDPDYHWGGVSIYPEGPVPTDVEYPGLPAGMTLPADLPIDLDYFVTPAPPHLAHIPFECPGAPRLDRKPVRPQVESTPLDTHSNPRRGMSLYGSARRLPCSRPTFVYAYECEGERWDDQPEHLRPVETISKAQDDALIPPEEESYERGAELVSLRVVRPEPVSGSDCRALNQPRPDAHMNKALRNFRVQFGESI</sequence>
<proteinExistence type="predicted"/>
<feature type="region of interest" description="Disordered" evidence="1">
    <location>
        <begin position="80"/>
        <end position="105"/>
    </location>
</feature>
<reference evidence="2" key="1">
    <citation type="submission" date="2021-01" db="EMBL/GenBank/DDBJ databases">
        <authorList>
            <person name="Kaushik A."/>
        </authorList>
    </citation>
    <scope>NUCLEOTIDE SEQUENCE</scope>
    <source>
        <strain evidence="2">AG3-1AP</strain>
    </source>
</reference>
<evidence type="ECO:0000313" key="3">
    <source>
        <dbReference type="Proteomes" id="UP000663831"/>
    </source>
</evidence>